<comment type="caution">
    <text evidence="1">The sequence shown here is derived from an EMBL/GenBank/DDBJ whole genome shotgun (WGS) entry which is preliminary data.</text>
</comment>
<keyword evidence="2" id="KW-1185">Reference proteome</keyword>
<sequence length="50" mass="5262">MPICPECSHSESAVKQWFISGEDATLEMGSVLVVCPSCDAVLGGGRYVSD</sequence>
<proteinExistence type="predicted"/>
<accession>A0ABD6D286</accession>
<reference evidence="1 2" key="1">
    <citation type="journal article" date="2019" name="Int. J. Syst. Evol. Microbiol.">
        <title>The Global Catalogue of Microorganisms (GCM) 10K type strain sequencing project: providing services to taxonomists for standard genome sequencing and annotation.</title>
        <authorList>
            <consortium name="The Broad Institute Genomics Platform"/>
            <consortium name="The Broad Institute Genome Sequencing Center for Infectious Disease"/>
            <person name="Wu L."/>
            <person name="Ma J."/>
        </authorList>
    </citation>
    <scope>NUCLEOTIDE SEQUENCE [LARGE SCALE GENOMIC DNA]</scope>
    <source>
        <strain evidence="1 2">CGMCC 1.10593</strain>
    </source>
</reference>
<protein>
    <recommendedName>
        <fullName evidence="3">Small CPxCG-related zinc finger protein</fullName>
    </recommendedName>
</protein>
<dbReference type="AlphaFoldDB" id="A0ABD6D286"/>
<name>A0ABD6D286_9EURY</name>
<evidence type="ECO:0000313" key="1">
    <source>
        <dbReference type="EMBL" id="MFD1640309.1"/>
    </source>
</evidence>
<dbReference type="EMBL" id="JBHUDM010000001">
    <property type="protein sequence ID" value="MFD1640309.1"/>
    <property type="molecule type" value="Genomic_DNA"/>
</dbReference>
<gene>
    <name evidence="1" type="ORF">ACFSBW_00280</name>
</gene>
<evidence type="ECO:0008006" key="3">
    <source>
        <dbReference type="Google" id="ProtNLM"/>
    </source>
</evidence>
<dbReference type="Proteomes" id="UP001597052">
    <property type="component" value="Unassembled WGS sequence"/>
</dbReference>
<dbReference type="RefSeq" id="WP_256397314.1">
    <property type="nucleotide sequence ID" value="NZ_JANHDJ010000007.1"/>
</dbReference>
<evidence type="ECO:0000313" key="2">
    <source>
        <dbReference type="Proteomes" id="UP001597052"/>
    </source>
</evidence>
<organism evidence="1 2">
    <name type="scientific">Halohasta litorea</name>
    <dbReference type="NCBI Taxonomy" id="869891"/>
    <lineage>
        <taxon>Archaea</taxon>
        <taxon>Methanobacteriati</taxon>
        <taxon>Methanobacteriota</taxon>
        <taxon>Stenosarchaea group</taxon>
        <taxon>Halobacteria</taxon>
        <taxon>Halobacteriales</taxon>
        <taxon>Haloferacaceae</taxon>
        <taxon>Halohasta</taxon>
    </lineage>
</organism>